<gene>
    <name evidence="1" type="ORF">DDF65_25365</name>
</gene>
<dbReference type="Pfam" id="PF09954">
    <property type="entry name" value="DUF2188"/>
    <property type="match status" value="1"/>
</dbReference>
<dbReference type="EMBL" id="QDKP01000067">
    <property type="protein sequence ID" value="PVM70956.1"/>
    <property type="molecule type" value="Genomic_DNA"/>
</dbReference>
<proteinExistence type="predicted"/>
<evidence type="ECO:0008006" key="3">
    <source>
        <dbReference type="Google" id="ProtNLM"/>
    </source>
</evidence>
<dbReference type="Proteomes" id="UP000244913">
    <property type="component" value="Unassembled WGS sequence"/>
</dbReference>
<dbReference type="InterPro" id="IPR018691">
    <property type="entry name" value="DUF2188"/>
</dbReference>
<sequence length="81" mass="9118">MIAMTTLFDVLPYDGGWCVKIADTGEVLFFPARRRAIAEARRLARLWPRPARIKVHVRDAPSPQAWRQNPDGFAYPLGAPA</sequence>
<name>A0A2T9JVF9_9CAUL</name>
<organism evidence="1 2">
    <name type="scientific">Caulobacter radicis</name>
    <dbReference type="NCBI Taxonomy" id="2172650"/>
    <lineage>
        <taxon>Bacteria</taxon>
        <taxon>Pseudomonadati</taxon>
        <taxon>Pseudomonadota</taxon>
        <taxon>Alphaproteobacteria</taxon>
        <taxon>Caulobacterales</taxon>
        <taxon>Caulobacteraceae</taxon>
        <taxon>Caulobacter</taxon>
    </lineage>
</organism>
<dbReference type="AlphaFoldDB" id="A0A2T9JVF9"/>
<reference evidence="1 2" key="1">
    <citation type="submission" date="2018-04" db="EMBL/GenBank/DDBJ databases">
        <title>The genome sequence of Caulobacter sp. 736.</title>
        <authorList>
            <person name="Gao J."/>
            <person name="Sun J."/>
        </authorList>
    </citation>
    <scope>NUCLEOTIDE SEQUENCE [LARGE SCALE GENOMIC DNA]</scope>
    <source>
        <strain evidence="1 2">736</strain>
    </source>
</reference>
<keyword evidence="2" id="KW-1185">Reference proteome</keyword>
<comment type="caution">
    <text evidence="1">The sequence shown here is derived from an EMBL/GenBank/DDBJ whole genome shotgun (WGS) entry which is preliminary data.</text>
</comment>
<evidence type="ECO:0000313" key="2">
    <source>
        <dbReference type="Proteomes" id="UP000244913"/>
    </source>
</evidence>
<accession>A0A2T9IVS0</accession>
<evidence type="ECO:0000313" key="1">
    <source>
        <dbReference type="EMBL" id="PVM70956.1"/>
    </source>
</evidence>
<accession>A0A2T9JVF9</accession>
<protein>
    <recommendedName>
        <fullName evidence="3">DUF2188 domain-containing protein</fullName>
    </recommendedName>
</protein>